<accession>A0A8J7AJL5</accession>
<reference evidence="1" key="1">
    <citation type="submission" date="2020-10" db="EMBL/GenBank/DDBJ databases">
        <authorList>
            <person name="Castelo-Branco R."/>
            <person name="Eusebio N."/>
            <person name="Adriana R."/>
            <person name="Vieira A."/>
            <person name="Brugerolle De Fraissinette N."/>
            <person name="Rezende De Castro R."/>
            <person name="Schneider M.P."/>
            <person name="Vasconcelos V."/>
            <person name="Leao P.N."/>
        </authorList>
    </citation>
    <scope>NUCLEOTIDE SEQUENCE</scope>
    <source>
        <strain evidence="1">LEGE 07310</strain>
    </source>
</reference>
<sequence length="246" mass="27128">MSSKDLDIGEQAISKAAEAGLESQMDQAEDLDVALHTEATDLAQGKLKAVEVEGEGLVVQNELRTDELKLKTGEVKINPMQAVMGEIELERPTEAEAYAVLKAEDINRAFDSDYVREKLRGQKVTLPSEETVSTDAQKVSFTIPEAGRIAVDADVMIIEQVETKHIAFTAVPELVSGGHQVTLTDMQYDDAANDMPELTQALIDTTEELLDLRNLELDKMSLKFDRLEVQPDQLVIQAQAEIRAFS</sequence>
<organism evidence="1 2">
    <name type="scientific">Vasconcelosia minhoensis LEGE 07310</name>
    <dbReference type="NCBI Taxonomy" id="915328"/>
    <lineage>
        <taxon>Bacteria</taxon>
        <taxon>Bacillati</taxon>
        <taxon>Cyanobacteriota</taxon>
        <taxon>Cyanophyceae</taxon>
        <taxon>Nodosilineales</taxon>
        <taxon>Cymatolegaceae</taxon>
        <taxon>Vasconcelosia</taxon>
        <taxon>Vasconcelosia minhoensis</taxon>
    </lineage>
</organism>
<dbReference type="InterPro" id="IPR021373">
    <property type="entry name" value="DUF2993"/>
</dbReference>
<name>A0A8J7AJL5_9CYAN</name>
<gene>
    <name evidence="1" type="ORF">IQ241_04570</name>
</gene>
<evidence type="ECO:0000313" key="2">
    <source>
        <dbReference type="Proteomes" id="UP000636505"/>
    </source>
</evidence>
<comment type="caution">
    <text evidence="1">The sequence shown here is derived from an EMBL/GenBank/DDBJ whole genome shotgun (WGS) entry which is preliminary data.</text>
</comment>
<evidence type="ECO:0000313" key="1">
    <source>
        <dbReference type="EMBL" id="MBE9076575.1"/>
    </source>
</evidence>
<protein>
    <submittedName>
        <fullName evidence="1">DUF2993 domain-containing protein</fullName>
    </submittedName>
</protein>
<dbReference type="Proteomes" id="UP000636505">
    <property type="component" value="Unassembled WGS sequence"/>
</dbReference>
<dbReference type="RefSeq" id="WP_193905240.1">
    <property type="nucleotide sequence ID" value="NZ_JADEXG010000007.1"/>
</dbReference>
<proteinExistence type="predicted"/>
<dbReference type="Pfam" id="PF11209">
    <property type="entry name" value="LmeA"/>
    <property type="match status" value="1"/>
</dbReference>
<keyword evidence="2" id="KW-1185">Reference proteome</keyword>
<dbReference type="AlphaFoldDB" id="A0A8J7AJL5"/>
<dbReference type="EMBL" id="JADEXG010000007">
    <property type="protein sequence ID" value="MBE9076575.1"/>
    <property type="molecule type" value="Genomic_DNA"/>
</dbReference>